<dbReference type="Pfam" id="PF07933">
    <property type="entry name" value="DUF1681"/>
    <property type="match status" value="1"/>
</dbReference>
<evidence type="ECO:0000259" key="2">
    <source>
        <dbReference type="Pfam" id="PF07933"/>
    </source>
</evidence>
<dbReference type="EMBL" id="BLQM01000187">
    <property type="protein sequence ID" value="GMH73645.1"/>
    <property type="molecule type" value="Genomic_DNA"/>
</dbReference>
<dbReference type="InterPro" id="IPR011993">
    <property type="entry name" value="PH-like_dom_sf"/>
</dbReference>
<reference evidence="4" key="1">
    <citation type="journal article" date="2023" name="Commun. Biol.">
        <title>Genome analysis of Parmales, the sister group of diatoms, reveals the evolutionary specialization of diatoms from phago-mixotrophs to photoautotrophs.</title>
        <authorList>
            <person name="Ban H."/>
            <person name="Sato S."/>
            <person name="Yoshikawa S."/>
            <person name="Yamada K."/>
            <person name="Nakamura Y."/>
            <person name="Ichinomiya M."/>
            <person name="Sato N."/>
            <person name="Blanc-Mathieu R."/>
            <person name="Endo H."/>
            <person name="Kuwata A."/>
            <person name="Ogata H."/>
        </authorList>
    </citation>
    <scope>NUCLEOTIDE SEQUENCE [LARGE SCALE GENOMIC DNA]</scope>
</reference>
<gene>
    <name evidence="3" type="ORF">TL16_g06249</name>
</gene>
<protein>
    <recommendedName>
        <fullName evidence="2">NECAP PHear domain-containing protein</fullName>
    </recommendedName>
</protein>
<dbReference type="InterPro" id="IPR012466">
    <property type="entry name" value="NECAP_PHear"/>
</dbReference>
<dbReference type="AlphaFoldDB" id="A0A9W7ATI1"/>
<dbReference type="PANTHER" id="PTHR12847">
    <property type="entry name" value="ATP-BINDING CASSETTE ABC TRANSPORTER-RELATED"/>
    <property type="match status" value="1"/>
</dbReference>
<evidence type="ECO:0000256" key="1">
    <source>
        <dbReference type="SAM" id="MobiDB-lite"/>
    </source>
</evidence>
<dbReference type="GO" id="GO:0030125">
    <property type="term" value="C:clathrin vesicle coat"/>
    <property type="evidence" value="ECO:0007669"/>
    <property type="project" value="TreeGrafter"/>
</dbReference>
<feature type="domain" description="NECAP PHear" evidence="2">
    <location>
        <begin position="19"/>
        <end position="161"/>
    </location>
</feature>
<dbReference type="Proteomes" id="UP001162640">
    <property type="component" value="Unassembled WGS sequence"/>
</dbReference>
<sequence length="197" mass="21750">MAGLVDTTSADTANIAMDLMDVDEVFVYFIPKLTSSTGHRADSWSLDKPALTGKFTLSHYETSNILHISLLEPSGSLFARCPINLNGTPPKLLDTVVETVLDSSRYFVLLCVDDATKREVRVGIGFRDRTHASDLKGHLQDYVRSIERQNKAKELKAPPPANLTEIEKGVEGIKVGEGQKKEEVVEEDEDWGDFEGA</sequence>
<feature type="region of interest" description="Disordered" evidence="1">
    <location>
        <begin position="177"/>
        <end position="197"/>
    </location>
</feature>
<dbReference type="GO" id="GO:0006897">
    <property type="term" value="P:endocytosis"/>
    <property type="evidence" value="ECO:0007669"/>
    <property type="project" value="InterPro"/>
</dbReference>
<name>A0A9W7ATI1_9STRA</name>
<dbReference type="SUPFAM" id="SSF50729">
    <property type="entry name" value="PH domain-like"/>
    <property type="match status" value="1"/>
</dbReference>
<comment type="caution">
    <text evidence="3">The sequence shown here is derived from an EMBL/GenBank/DDBJ whole genome shotgun (WGS) entry which is preliminary data.</text>
</comment>
<proteinExistence type="predicted"/>
<evidence type="ECO:0000313" key="4">
    <source>
        <dbReference type="Proteomes" id="UP001162640"/>
    </source>
</evidence>
<evidence type="ECO:0000313" key="3">
    <source>
        <dbReference type="EMBL" id="GMH73645.1"/>
    </source>
</evidence>
<feature type="compositionally biased region" description="Acidic residues" evidence="1">
    <location>
        <begin position="184"/>
        <end position="197"/>
    </location>
</feature>
<organism evidence="3 4">
    <name type="scientific">Triparma laevis f. inornata</name>
    <dbReference type="NCBI Taxonomy" id="1714386"/>
    <lineage>
        <taxon>Eukaryota</taxon>
        <taxon>Sar</taxon>
        <taxon>Stramenopiles</taxon>
        <taxon>Ochrophyta</taxon>
        <taxon>Bolidophyceae</taxon>
        <taxon>Parmales</taxon>
        <taxon>Triparmaceae</taxon>
        <taxon>Triparma</taxon>
    </lineage>
</organism>
<dbReference type="PANTHER" id="PTHR12847:SF9">
    <property type="entry name" value="NECAP-LIKE PROTEIN CG9132"/>
    <property type="match status" value="1"/>
</dbReference>
<accession>A0A9W7ATI1</accession>
<dbReference type="Gene3D" id="2.30.29.30">
    <property type="entry name" value="Pleckstrin-homology domain (PH domain)/Phosphotyrosine-binding domain (PTB)"/>
    <property type="match status" value="1"/>
</dbReference>